<evidence type="ECO:0000313" key="1">
    <source>
        <dbReference type="EMBL" id="KAJ8667676.1"/>
    </source>
</evidence>
<keyword evidence="2" id="KW-1185">Reference proteome</keyword>
<name>A0ACC2NAG1_9HYME</name>
<accession>A0ACC2NAG1</accession>
<evidence type="ECO:0000313" key="2">
    <source>
        <dbReference type="Proteomes" id="UP001239111"/>
    </source>
</evidence>
<gene>
    <name evidence="1" type="ORF">QAD02_009339</name>
</gene>
<proteinExistence type="predicted"/>
<sequence>MIHCSLKFYDNILRNHQHPRTCEFAAQTKNESTIFYDEMKVRMLNKDVWIVFWIERERDVSSRSMKGKLTLKFSTVHWTERCRMSVTKIEIESCLPSAFDNTNILTYGDNFDVIYRDEEKCGNETCRITFDANGMIAGRTVIPLPTYPDGMIKIYQSSGNRLVARVVEQTSNLWLTSGIITLYENGTLEELKARDQEEIAIDVDVKYGHLGWCVIEERQPKQLICSQYDENDNVIFTNYTVQIEQNILGISVLNMPGGGLVVQALSYFNETSFTSFQNSFTVLQSDNNISKSLIKNTEYDCECFNKEQLKKNEEGEYCVYITCQTKKRYTLSIECLPKELIG</sequence>
<organism evidence="1 2">
    <name type="scientific">Eretmocerus hayati</name>
    <dbReference type="NCBI Taxonomy" id="131215"/>
    <lineage>
        <taxon>Eukaryota</taxon>
        <taxon>Metazoa</taxon>
        <taxon>Ecdysozoa</taxon>
        <taxon>Arthropoda</taxon>
        <taxon>Hexapoda</taxon>
        <taxon>Insecta</taxon>
        <taxon>Pterygota</taxon>
        <taxon>Neoptera</taxon>
        <taxon>Endopterygota</taxon>
        <taxon>Hymenoptera</taxon>
        <taxon>Apocrita</taxon>
        <taxon>Proctotrupomorpha</taxon>
        <taxon>Chalcidoidea</taxon>
        <taxon>Aphelinidae</taxon>
        <taxon>Aphelininae</taxon>
        <taxon>Eretmocerus</taxon>
    </lineage>
</organism>
<comment type="caution">
    <text evidence="1">The sequence shown here is derived from an EMBL/GenBank/DDBJ whole genome shotgun (WGS) entry which is preliminary data.</text>
</comment>
<reference evidence="1" key="1">
    <citation type="submission" date="2023-04" db="EMBL/GenBank/DDBJ databases">
        <title>A chromosome-level genome assembly of the parasitoid wasp Eretmocerus hayati.</title>
        <authorList>
            <person name="Zhong Y."/>
            <person name="Liu S."/>
            <person name="Liu Y."/>
        </authorList>
    </citation>
    <scope>NUCLEOTIDE SEQUENCE</scope>
    <source>
        <strain evidence="1">ZJU_SS_LIU_2023</strain>
    </source>
</reference>
<protein>
    <submittedName>
        <fullName evidence="1">Uncharacterized protein</fullName>
    </submittedName>
</protein>
<dbReference type="Proteomes" id="UP001239111">
    <property type="component" value="Chromosome 4"/>
</dbReference>
<dbReference type="EMBL" id="CM056744">
    <property type="protein sequence ID" value="KAJ8667676.1"/>
    <property type="molecule type" value="Genomic_DNA"/>
</dbReference>